<sequence>MNISKNTIYKHYKNNHTYEVIDFCKIQENDIWVEAVLYRPTDCDELFVRALKEFQEKFSLVN</sequence>
<dbReference type="Pfam" id="PF07866">
    <property type="entry name" value="DUF1653"/>
    <property type="match status" value="1"/>
</dbReference>
<evidence type="ECO:0000313" key="3">
    <source>
        <dbReference type="Proteomes" id="UP001060012"/>
    </source>
</evidence>
<reference evidence="2" key="1">
    <citation type="submission" date="2022-07" db="EMBL/GenBank/DDBJ databases">
        <title>Arcobacter roscoffensis sp. nov., a marine bacterium isolated from coastal seawater collected from Roscoff, France.</title>
        <authorList>
            <person name="Pascual J."/>
            <person name="Lepeaux C."/>
            <person name="Methner A."/>
            <person name="Overmann J."/>
        </authorList>
    </citation>
    <scope>NUCLEOTIDE SEQUENCE</scope>
    <source>
        <strain evidence="2">ARW1-2F2</strain>
    </source>
</reference>
<proteinExistence type="predicted"/>
<protein>
    <submittedName>
        <fullName evidence="2">DUF1653 domain-containing protein</fullName>
    </submittedName>
</protein>
<organism evidence="2 3">
    <name type="scientific">Arcobacter roscoffensis</name>
    <dbReference type="NCBI Taxonomy" id="2961520"/>
    <lineage>
        <taxon>Bacteria</taxon>
        <taxon>Pseudomonadati</taxon>
        <taxon>Campylobacterota</taxon>
        <taxon>Epsilonproteobacteria</taxon>
        <taxon>Campylobacterales</taxon>
        <taxon>Arcobacteraceae</taxon>
        <taxon>Arcobacter</taxon>
    </lineage>
</organism>
<name>A0ABY5E4F9_9BACT</name>
<dbReference type="InterPro" id="IPR037135">
    <property type="entry name" value="DUF1653-like_dom_sf"/>
</dbReference>
<feature type="domain" description="DUF1653" evidence="1">
    <location>
        <begin position="8"/>
        <end position="57"/>
    </location>
</feature>
<evidence type="ECO:0000259" key="1">
    <source>
        <dbReference type="Pfam" id="PF07866"/>
    </source>
</evidence>
<evidence type="ECO:0000313" key="2">
    <source>
        <dbReference type="EMBL" id="UTJ06742.1"/>
    </source>
</evidence>
<keyword evidence="3" id="KW-1185">Reference proteome</keyword>
<dbReference type="Gene3D" id="2.30.30.320">
    <property type="entry name" value="DUF1653-like domain"/>
    <property type="match status" value="1"/>
</dbReference>
<dbReference type="EMBL" id="CP100595">
    <property type="protein sequence ID" value="UTJ06742.1"/>
    <property type="molecule type" value="Genomic_DNA"/>
</dbReference>
<gene>
    <name evidence="2" type="ORF">NJU99_01210</name>
</gene>
<dbReference type="RefSeq" id="WP_254576921.1">
    <property type="nucleotide sequence ID" value="NZ_CP100595.1"/>
</dbReference>
<dbReference type="InterPro" id="IPR023387">
    <property type="entry name" value="DUF1653-like_dom"/>
</dbReference>
<accession>A0ABY5E4F9</accession>
<dbReference type="Proteomes" id="UP001060012">
    <property type="component" value="Chromosome"/>
</dbReference>